<dbReference type="PROSITE" id="PS00484">
    <property type="entry name" value="THYROGLOBULIN_1_1"/>
    <property type="match status" value="1"/>
</dbReference>
<feature type="region of interest" description="Disordered" evidence="9">
    <location>
        <begin position="545"/>
        <end position="593"/>
    </location>
</feature>
<dbReference type="SMART" id="SM00289">
    <property type="entry name" value="WR1"/>
    <property type="match status" value="1"/>
</dbReference>
<dbReference type="PRINTS" id="PR00759">
    <property type="entry name" value="BASICPTASE"/>
</dbReference>
<dbReference type="PANTHER" id="PTHR10083:SF376">
    <property type="entry name" value="SERINE PEPTIDASE INHIBITOR, KUNITZ TYPE, 3"/>
    <property type="match status" value="1"/>
</dbReference>
<feature type="disulfide bond" evidence="8">
    <location>
        <begin position="292"/>
        <end position="299"/>
    </location>
</feature>
<dbReference type="WBParaSite" id="L893_g16617.t1">
    <property type="protein sequence ID" value="L893_g16617.t1"/>
    <property type="gene ID" value="L893_g16617"/>
</dbReference>
<keyword evidence="6" id="KW-1199">Hemostasis impairing toxin</keyword>
<dbReference type="PANTHER" id="PTHR10083">
    <property type="entry name" value="KUNITZ-TYPE PROTEASE INHIBITOR-RELATED"/>
    <property type="match status" value="1"/>
</dbReference>
<dbReference type="AlphaFoldDB" id="A0A1I7YI99"/>
<evidence type="ECO:0000256" key="9">
    <source>
        <dbReference type="SAM" id="MobiDB-lite"/>
    </source>
</evidence>
<evidence type="ECO:0000259" key="10">
    <source>
        <dbReference type="PROSITE" id="PS50279"/>
    </source>
</evidence>
<feature type="domain" description="BPTI/Kunitz inhibitor" evidence="10">
    <location>
        <begin position="456"/>
        <end position="506"/>
    </location>
</feature>
<keyword evidence="5 8" id="KW-1015">Disulfide bond</keyword>
<dbReference type="Proteomes" id="UP000095287">
    <property type="component" value="Unplaced"/>
</dbReference>
<feature type="domain" description="Thyroglobulin type-1" evidence="11">
    <location>
        <begin position="259"/>
        <end position="323"/>
    </location>
</feature>
<dbReference type="InterPro" id="IPR000716">
    <property type="entry name" value="Thyroglobulin_1"/>
</dbReference>
<dbReference type="GO" id="GO:0005615">
    <property type="term" value="C:extracellular space"/>
    <property type="evidence" value="ECO:0007669"/>
    <property type="project" value="TreeGrafter"/>
</dbReference>
<dbReference type="CDD" id="cd00109">
    <property type="entry name" value="Kunitz-type"/>
    <property type="match status" value="1"/>
</dbReference>
<feature type="compositionally biased region" description="Polar residues" evidence="9">
    <location>
        <begin position="580"/>
        <end position="593"/>
    </location>
</feature>
<dbReference type="InterPro" id="IPR036857">
    <property type="entry name" value="Thyroglobulin_1_sf"/>
</dbReference>
<evidence type="ECO:0000256" key="8">
    <source>
        <dbReference type="PROSITE-ProRule" id="PRU00500"/>
    </source>
</evidence>
<dbReference type="PROSITE" id="PS50279">
    <property type="entry name" value="BPTI_KUNITZ_2"/>
    <property type="match status" value="2"/>
</dbReference>
<dbReference type="CDD" id="cd00191">
    <property type="entry name" value="TY"/>
    <property type="match status" value="1"/>
</dbReference>
<keyword evidence="4" id="KW-0722">Serine protease inhibitor</keyword>
<dbReference type="GO" id="GO:0004867">
    <property type="term" value="F:serine-type endopeptidase inhibitor activity"/>
    <property type="evidence" value="ECO:0007669"/>
    <property type="project" value="UniProtKB-KW"/>
</dbReference>
<reference evidence="13" key="1">
    <citation type="submission" date="2016-11" db="UniProtKB">
        <authorList>
            <consortium name="WormBaseParasite"/>
        </authorList>
    </citation>
    <scope>IDENTIFICATION</scope>
</reference>
<evidence type="ECO:0000256" key="7">
    <source>
        <dbReference type="ARBA" id="ARBA00034146"/>
    </source>
</evidence>
<organism evidence="12 13">
    <name type="scientific">Steinernema glaseri</name>
    <dbReference type="NCBI Taxonomy" id="37863"/>
    <lineage>
        <taxon>Eukaryota</taxon>
        <taxon>Metazoa</taxon>
        <taxon>Ecdysozoa</taxon>
        <taxon>Nematoda</taxon>
        <taxon>Chromadorea</taxon>
        <taxon>Rhabditida</taxon>
        <taxon>Tylenchina</taxon>
        <taxon>Panagrolaimomorpha</taxon>
        <taxon>Strongyloidoidea</taxon>
        <taxon>Steinernematidae</taxon>
        <taxon>Steinernema</taxon>
    </lineage>
</organism>
<comment type="subcellular location">
    <subcellularLocation>
        <location evidence="1">Secreted</location>
    </subcellularLocation>
</comment>
<feature type="compositionally biased region" description="Polar residues" evidence="9">
    <location>
        <begin position="630"/>
        <end position="639"/>
    </location>
</feature>
<dbReference type="SMART" id="SM00131">
    <property type="entry name" value="KU"/>
    <property type="match status" value="2"/>
</dbReference>
<dbReference type="InterPro" id="IPR020901">
    <property type="entry name" value="Prtase_inh_Kunz-CS"/>
</dbReference>
<feature type="domain" description="BPTI/Kunitz inhibitor" evidence="10">
    <location>
        <begin position="337"/>
        <end position="387"/>
    </location>
</feature>
<evidence type="ECO:0000313" key="12">
    <source>
        <dbReference type="Proteomes" id="UP000095287"/>
    </source>
</evidence>
<keyword evidence="3" id="KW-0646">Protease inhibitor</keyword>
<dbReference type="InterPro" id="IPR002223">
    <property type="entry name" value="Kunitz_BPTI"/>
</dbReference>
<protein>
    <submittedName>
        <fullName evidence="13">Kunitz/Bovine pancreatic trypsin inhibitor domain protein</fullName>
    </submittedName>
</protein>
<dbReference type="FunFam" id="4.10.410.10:FF:000035">
    <property type="entry name" value="Protein CBR-MLT-11"/>
    <property type="match status" value="1"/>
</dbReference>
<evidence type="ECO:0000256" key="3">
    <source>
        <dbReference type="ARBA" id="ARBA00022690"/>
    </source>
</evidence>
<keyword evidence="12" id="KW-1185">Reference proteome</keyword>
<feature type="compositionally biased region" description="Low complexity" evidence="9">
    <location>
        <begin position="547"/>
        <end position="569"/>
    </location>
</feature>
<proteinExistence type="predicted"/>
<evidence type="ECO:0000256" key="2">
    <source>
        <dbReference type="ARBA" id="ARBA00022525"/>
    </source>
</evidence>
<dbReference type="PROSITE" id="PS00280">
    <property type="entry name" value="BPTI_KUNITZ_1"/>
    <property type="match status" value="2"/>
</dbReference>
<dbReference type="SMART" id="SM00211">
    <property type="entry name" value="TY"/>
    <property type="match status" value="1"/>
</dbReference>
<sequence length="736" mass="79844">MFDAVRFLTINCRIGGKVGSRQVAGSRAPLPGLPRRLPPRFLLTFGNVPPRRRSNGFQCQLARARTRLLNSRPQVDFAAEPPQTPTVPLCVSLSARAIFRNRLRAIGGLHVQTLSPSDRHRSRLRRIPKVNASSTMRRWLLALALLSALCAADVDPCRRQPFRGRCPSVNGAAPSRSQFVLRYYLRGGECVSYPFGHCAQDDDEPKLFRYKEECEDACLRATVSTTLVPDMEKELMEQTYGTVPAVETTTAEQTYERMPTECQKQRDATDGLIKGGFKPECDEEGAFKTLQCEPGTDSCFCVNAEGIEVANSRSKPGQPKPDCDKINSASQPRTNECVGGAVPGPCASSMARWFYDESEQRCKPFQYSGCGGNGNNYGSETACEKRCVPGLGAAKCLKGAEPLKTASGAPVNCAKTECPTGYKCSVVQRSSVCCPDVEKSPVAASLDLGPATNDVCQLPKERGPCDRYELRFHYDSNLKECKYFFFGGCEGNANNFEHVEDCEKACGHKDGAAKTVPKTSTPATVPQTTVEMQTTITDIQLQESTVAQEASTEATPATTEAVATEQTTQKVTEQPVEETTVPSTEAETTQETTVSDNAVAVETTVAGTTASEAETTASESTSAQETTVSPTAASQETTVTEKTQAAEIASTAEQTSETAAPTTRRSKRLLLLEPRPLDLLLPPLLELPPLDLLLDLLRPPLRELLLALLLESPRPSPLLELLPLGLPPRRALILSL</sequence>
<evidence type="ECO:0000256" key="6">
    <source>
        <dbReference type="ARBA" id="ARBA00023240"/>
    </source>
</evidence>
<evidence type="ECO:0000313" key="13">
    <source>
        <dbReference type="WBParaSite" id="L893_g16617.t1"/>
    </source>
</evidence>
<keyword evidence="6" id="KW-0800">Toxin</keyword>
<dbReference type="InterPro" id="IPR006150">
    <property type="entry name" value="Cys_repeat_1"/>
</dbReference>
<dbReference type="Pfam" id="PF00086">
    <property type="entry name" value="Thyroglobulin_1"/>
    <property type="match status" value="1"/>
</dbReference>
<accession>A0A1I7YI99</accession>
<feature type="compositionally biased region" description="Low complexity" evidence="9">
    <location>
        <begin position="607"/>
        <end position="629"/>
    </location>
</feature>
<comment type="caution">
    <text evidence="8">Lacks conserved residue(s) required for the propagation of feature annotation.</text>
</comment>
<evidence type="ECO:0000256" key="4">
    <source>
        <dbReference type="ARBA" id="ARBA00022900"/>
    </source>
</evidence>
<keyword evidence="7" id="KW-1203">Blood coagulation cascade inhibiting toxin</keyword>
<dbReference type="Pfam" id="PF00014">
    <property type="entry name" value="Kunitz_BPTI"/>
    <property type="match status" value="2"/>
</dbReference>
<dbReference type="Gene3D" id="4.10.410.10">
    <property type="entry name" value="Pancreatic trypsin inhibitor Kunitz domain"/>
    <property type="match status" value="2"/>
</dbReference>
<name>A0A1I7YI99_9BILA</name>
<feature type="region of interest" description="Disordered" evidence="9">
    <location>
        <begin position="607"/>
        <end position="639"/>
    </location>
</feature>
<evidence type="ECO:0000256" key="1">
    <source>
        <dbReference type="ARBA" id="ARBA00004613"/>
    </source>
</evidence>
<evidence type="ECO:0000256" key="5">
    <source>
        <dbReference type="ARBA" id="ARBA00023157"/>
    </source>
</evidence>
<dbReference type="InterPro" id="IPR050098">
    <property type="entry name" value="TFPI/VKTCI-like"/>
</dbReference>
<dbReference type="Gene3D" id="4.10.800.10">
    <property type="entry name" value="Thyroglobulin type-1"/>
    <property type="match status" value="1"/>
</dbReference>
<evidence type="ECO:0000259" key="11">
    <source>
        <dbReference type="PROSITE" id="PS51162"/>
    </source>
</evidence>
<keyword evidence="2" id="KW-0964">Secreted</keyword>
<dbReference type="SUPFAM" id="SSF57610">
    <property type="entry name" value="Thyroglobulin type-1 domain"/>
    <property type="match status" value="1"/>
</dbReference>
<feature type="disulfide bond" evidence="8">
    <location>
        <begin position="262"/>
        <end position="281"/>
    </location>
</feature>
<dbReference type="PROSITE" id="PS51162">
    <property type="entry name" value="THYROGLOBULIN_1_2"/>
    <property type="match status" value="1"/>
</dbReference>
<dbReference type="InterPro" id="IPR036880">
    <property type="entry name" value="Kunitz_BPTI_sf"/>
</dbReference>
<dbReference type="SUPFAM" id="SSF57362">
    <property type="entry name" value="BPTI-like"/>
    <property type="match status" value="2"/>
</dbReference>